<evidence type="ECO:0000256" key="6">
    <source>
        <dbReference type="ARBA" id="ARBA00022598"/>
    </source>
</evidence>
<evidence type="ECO:0000259" key="20">
    <source>
        <dbReference type="PROSITE" id="PS50975"/>
    </source>
</evidence>
<comment type="function">
    <text evidence="17 19">Large subunit of the glutamine-dependent carbamoyl phosphate synthetase (CPSase). CPSase catalyzes the formation of carbamoyl phosphate from the ammonia moiety of glutamine, carbonate, and phosphate donated by ATP, constituting the first step of 2 biosynthetic pathways, one leading to arginine and/or urea and the other to pyrimidine nucleotides. The large subunit (synthetase) binds the substrates ammonia (free or transferred from glutamine from the small subunit), hydrogencarbonate and ATP and carries out an ATP-coupled ligase reaction, activating hydrogencarbonate by forming carboxy phosphate which reacts with ammonia to form carbamoyl phosphate.</text>
</comment>
<evidence type="ECO:0000256" key="14">
    <source>
        <dbReference type="ARBA" id="ARBA00023211"/>
    </source>
</evidence>
<feature type="binding site" evidence="19">
    <location>
        <position position="285"/>
    </location>
    <ligand>
        <name>Mg(2+)</name>
        <dbReference type="ChEBI" id="CHEBI:18420"/>
        <label>1</label>
    </ligand>
</feature>
<dbReference type="GO" id="GO:0006541">
    <property type="term" value="P:glutamine metabolic process"/>
    <property type="evidence" value="ECO:0007669"/>
    <property type="project" value="TreeGrafter"/>
</dbReference>
<feature type="binding site" evidence="19">
    <location>
        <position position="301"/>
    </location>
    <ligand>
        <name>Mn(2+)</name>
        <dbReference type="ChEBI" id="CHEBI:29035"/>
        <label>2</label>
    </ligand>
</feature>
<dbReference type="PANTHER" id="PTHR11405:SF53">
    <property type="entry name" value="CARBAMOYL-PHOSPHATE SYNTHASE [AMMONIA], MITOCHONDRIAL"/>
    <property type="match status" value="1"/>
</dbReference>
<dbReference type="Gene3D" id="3.40.50.20">
    <property type="match status" value="2"/>
</dbReference>
<feature type="binding site" evidence="19">
    <location>
        <position position="799"/>
    </location>
    <ligand>
        <name>ATP</name>
        <dbReference type="ChEBI" id="CHEBI:30616"/>
        <label>2</label>
    </ligand>
</feature>
<dbReference type="EMBL" id="CP073078">
    <property type="protein sequence ID" value="QUD89924.1"/>
    <property type="molecule type" value="Genomic_DNA"/>
</dbReference>
<dbReference type="PRINTS" id="PR00098">
    <property type="entry name" value="CPSASE"/>
</dbReference>
<feature type="binding site" evidence="19">
    <location>
        <position position="800"/>
    </location>
    <ligand>
        <name>ATP</name>
        <dbReference type="ChEBI" id="CHEBI:30616"/>
        <label>2</label>
    </ligand>
</feature>
<dbReference type="SMART" id="SM00851">
    <property type="entry name" value="MGS"/>
    <property type="match status" value="1"/>
</dbReference>
<dbReference type="InterPro" id="IPR005483">
    <property type="entry name" value="CPSase_dom"/>
</dbReference>
<dbReference type="PROSITE" id="PS51855">
    <property type="entry name" value="MGS"/>
    <property type="match status" value="1"/>
</dbReference>
<dbReference type="GO" id="GO:0006526">
    <property type="term" value="P:L-arginine biosynthetic process"/>
    <property type="evidence" value="ECO:0007669"/>
    <property type="project" value="UniProtKB-UniRule"/>
</dbReference>
<dbReference type="Pfam" id="PF02142">
    <property type="entry name" value="MGS"/>
    <property type="match status" value="1"/>
</dbReference>
<dbReference type="InterPro" id="IPR011607">
    <property type="entry name" value="MGS-like_dom"/>
</dbReference>
<feature type="binding site" evidence="19">
    <location>
        <position position="840"/>
    </location>
    <ligand>
        <name>Mg(2+)</name>
        <dbReference type="ChEBI" id="CHEBI:18420"/>
        <label>3</label>
    </ligand>
</feature>
<feature type="binding site" evidence="19">
    <location>
        <position position="798"/>
    </location>
    <ligand>
        <name>ATP</name>
        <dbReference type="ChEBI" id="CHEBI:30616"/>
        <label>2</label>
    </ligand>
</feature>
<feature type="binding site" evidence="19">
    <location>
        <position position="859"/>
    </location>
    <ligand>
        <name>Mg(2+)</name>
        <dbReference type="ChEBI" id="CHEBI:18420"/>
        <label>4</label>
    </ligand>
</feature>
<feature type="domain" description="ATP-grasp" evidence="20">
    <location>
        <begin position="690"/>
        <end position="886"/>
    </location>
</feature>
<reference evidence="22" key="1">
    <citation type="submission" date="2021-04" db="EMBL/GenBank/DDBJ databases">
        <title>The complete genome sequence of Caulobacter sp. S6.</title>
        <authorList>
            <person name="Tang Y."/>
            <person name="Ouyang W."/>
            <person name="Liu Q."/>
            <person name="Huang B."/>
            <person name="Guo Z."/>
            <person name="Lei P."/>
        </authorList>
    </citation>
    <scope>NUCLEOTIDE SEQUENCE</scope>
    <source>
        <strain evidence="22">S6</strain>
    </source>
</reference>
<feature type="binding site" evidence="19">
    <location>
        <position position="797"/>
    </location>
    <ligand>
        <name>ATP</name>
        <dbReference type="ChEBI" id="CHEBI:30616"/>
        <label>2</label>
    </ligand>
</feature>
<dbReference type="GO" id="GO:0005737">
    <property type="term" value="C:cytoplasm"/>
    <property type="evidence" value="ECO:0007669"/>
    <property type="project" value="TreeGrafter"/>
</dbReference>
<dbReference type="FunFam" id="3.30.1490.20:FF:000001">
    <property type="entry name" value="Carbamoyl-phosphate synthase large chain"/>
    <property type="match status" value="1"/>
</dbReference>
<dbReference type="PROSITE" id="PS00866">
    <property type="entry name" value="CPSASE_1"/>
    <property type="match status" value="1"/>
</dbReference>
<dbReference type="PANTHER" id="PTHR11405">
    <property type="entry name" value="CARBAMOYLTRANSFERASE FAMILY MEMBER"/>
    <property type="match status" value="1"/>
</dbReference>
<dbReference type="Gene3D" id="3.40.50.1380">
    <property type="entry name" value="Methylglyoxal synthase-like domain"/>
    <property type="match status" value="1"/>
</dbReference>
<dbReference type="NCBIfam" id="NF009455">
    <property type="entry name" value="PRK12815.1"/>
    <property type="match status" value="1"/>
</dbReference>
<dbReference type="InterPro" id="IPR005479">
    <property type="entry name" value="CPAse_ATP-bd"/>
</dbReference>
<comment type="domain">
    <text evidence="19">The large subunit is composed of 2 ATP-grasp domains that are involved in binding the 2 ATP molecules needed for carbamoyl phosphate synthesis. The N-terminal ATP-grasp domain (referred to as the carboxyphosphate synthetic component) catalyzes the ATP-dependent phosphorylation of hydrogencarbonate to carboxyphosphate and the subsequent nucleophilic attack by ammonia to form a carbamate intermediate. The C-terminal ATP-grasp domain (referred to as the carbamoyl phosphate synthetic component) then catalyzes the phosphorylation of carbamate with the second ATP to form the end product carbamoyl phosphate. The reactive and unstable enzyme intermediates are sequentially channeled from one active site to the next through the interior of the protein over a distance of at least 96 A.</text>
</comment>
<dbReference type="CDD" id="cd01424">
    <property type="entry name" value="MGS_CPS_II"/>
    <property type="match status" value="1"/>
</dbReference>
<evidence type="ECO:0000256" key="9">
    <source>
        <dbReference type="ARBA" id="ARBA00022737"/>
    </source>
</evidence>
<evidence type="ECO:0000256" key="19">
    <source>
        <dbReference type="HAMAP-Rule" id="MF_01210"/>
    </source>
</evidence>
<dbReference type="Gene3D" id="3.30.1490.20">
    <property type="entry name" value="ATP-grasp fold, A domain"/>
    <property type="match status" value="1"/>
</dbReference>
<dbReference type="Proteomes" id="UP000676409">
    <property type="component" value="Chromosome"/>
</dbReference>
<evidence type="ECO:0000259" key="21">
    <source>
        <dbReference type="PROSITE" id="PS51855"/>
    </source>
</evidence>
<comment type="similarity">
    <text evidence="4 19">Belongs to the CarB family.</text>
</comment>
<dbReference type="RefSeq" id="WP_211939975.1">
    <property type="nucleotide sequence ID" value="NZ_CP073078.1"/>
</dbReference>
<feature type="binding site" evidence="19">
    <location>
        <position position="857"/>
    </location>
    <ligand>
        <name>ATP</name>
        <dbReference type="ChEBI" id="CHEBI:30616"/>
        <label>2</label>
    </ligand>
</feature>
<feature type="binding site" evidence="19">
    <location>
        <position position="299"/>
    </location>
    <ligand>
        <name>Mn(2+)</name>
        <dbReference type="ChEBI" id="CHEBI:29035"/>
        <label>1</label>
    </ligand>
</feature>
<dbReference type="AlphaFoldDB" id="A0A975IWT4"/>
<feature type="binding site" evidence="19">
    <location>
        <position position="169"/>
    </location>
    <ligand>
        <name>ATP</name>
        <dbReference type="ChEBI" id="CHEBI:30616"/>
        <label>1</label>
    </ligand>
</feature>
<dbReference type="HAMAP" id="MF_01210_B">
    <property type="entry name" value="CPSase_L_chain_B"/>
    <property type="match status" value="1"/>
</dbReference>
<dbReference type="Gene3D" id="3.30.470.20">
    <property type="entry name" value="ATP-grasp fold, B domain"/>
    <property type="match status" value="2"/>
</dbReference>
<organism evidence="22 23">
    <name type="scientific">Phenylobacterium montanum</name>
    <dbReference type="NCBI Taxonomy" id="2823693"/>
    <lineage>
        <taxon>Bacteria</taxon>
        <taxon>Pseudomonadati</taxon>
        <taxon>Pseudomonadota</taxon>
        <taxon>Alphaproteobacteria</taxon>
        <taxon>Caulobacterales</taxon>
        <taxon>Caulobacteraceae</taxon>
        <taxon>Phenylobacterium</taxon>
    </lineage>
</organism>
<keyword evidence="5 19" id="KW-0055">Arginine biosynthesis</keyword>
<dbReference type="InterPro" id="IPR005480">
    <property type="entry name" value="CPSase_lsu_oligo"/>
</dbReference>
<dbReference type="EC" id="6.3.5.5" evidence="19"/>
<feature type="binding site" evidence="19">
    <location>
        <position position="857"/>
    </location>
    <ligand>
        <name>Mn(2+)</name>
        <dbReference type="ChEBI" id="CHEBI:29035"/>
        <label>3</label>
    </ligand>
</feature>
<keyword evidence="23" id="KW-1185">Reference proteome</keyword>
<dbReference type="FunFam" id="3.40.50.20:FF:000001">
    <property type="entry name" value="Carbamoyl-phosphate synthase large chain"/>
    <property type="match status" value="1"/>
</dbReference>
<feature type="binding site" evidence="19">
    <location>
        <position position="726"/>
    </location>
    <ligand>
        <name>ATP</name>
        <dbReference type="ChEBI" id="CHEBI:30616"/>
        <label>2</label>
    </ligand>
</feature>
<dbReference type="SUPFAM" id="SSF48108">
    <property type="entry name" value="Carbamoyl phosphate synthetase, large subunit connection domain"/>
    <property type="match status" value="1"/>
</dbReference>
<dbReference type="GO" id="GO:0004087">
    <property type="term" value="F:carbamoyl-phosphate synthase (ammonia) activity"/>
    <property type="evidence" value="ECO:0007669"/>
    <property type="project" value="UniProtKB-EC"/>
</dbReference>
<feature type="binding site" evidence="19">
    <location>
        <position position="772"/>
    </location>
    <ligand>
        <name>ATP</name>
        <dbReference type="ChEBI" id="CHEBI:30616"/>
        <label>2</label>
    </ligand>
</feature>
<dbReference type="GO" id="GO:0004088">
    <property type="term" value="F:carbamoyl-phosphate synthase (glutamine-hydrolyzing) activity"/>
    <property type="evidence" value="ECO:0007669"/>
    <property type="project" value="UniProtKB-UniRule"/>
</dbReference>
<dbReference type="EC" id="6.3.4.16" evidence="19"/>
<feature type="binding site" evidence="19">
    <location>
        <position position="301"/>
    </location>
    <ligand>
        <name>Mg(2+)</name>
        <dbReference type="ChEBI" id="CHEBI:18420"/>
        <label>2</label>
    </ligand>
</feature>
<feature type="binding site" evidence="19">
    <location>
        <position position="285"/>
    </location>
    <ligand>
        <name>Mn(2+)</name>
        <dbReference type="ChEBI" id="CHEBI:29035"/>
        <label>1</label>
    </ligand>
</feature>
<feature type="binding site" evidence="19">
    <location>
        <position position="840"/>
    </location>
    <ligand>
        <name>ATP</name>
        <dbReference type="ChEBI" id="CHEBI:30616"/>
        <label>2</label>
    </ligand>
</feature>
<feature type="binding site" evidence="19">
    <location>
        <position position="285"/>
    </location>
    <ligand>
        <name>ATP</name>
        <dbReference type="ChEBI" id="CHEBI:30616"/>
        <label>1</label>
    </ligand>
</feature>
<evidence type="ECO:0000256" key="12">
    <source>
        <dbReference type="ARBA" id="ARBA00022842"/>
    </source>
</evidence>
<keyword evidence="13 19" id="KW-0665">Pyrimidine biosynthesis</keyword>
<sequence>MPKRTDIKSILIIGAGPIVIGQACEFDYSGVQACKALRAEGYRIVLVNSNPATIMTDPDVADATYIEPITPEMVAKIIDKERPDALLPTMGGQTALNTALALESQGILAKYGVEMIGAKADVIDKAEDRQKFRDAMDKLGLESPRSRVAHTLEEAHGGLDFVGLPAIIRPSFTLAGTGGGIAYNVEEFREIVERGLDLSPTTEVLIEESVLGWKEYEMEVVRDKADNCIIVCSIENIDPMGVHTGDSITVAPALTLTDKEYQRMRAASIAVLREIGVETGGSNVQFAVNPADGRMVVIEMNPRVSRSSALASKATGFPIAKVAARLAVGYTLDELMNDITGATPASFEPTIDYVVTKIPRFAFEKYPGAEPYLTTSMKSVGEVMAIGRTFAESLQKALRGLETGLSGLDEVEIPGANDPETGKSAVTRALGQPTPDRLLVIAQAFRHGLTVEEVQAACSYEPWFLRQIQALIAAEARLRDHGLPAEPAALRRLKAQGFSDARLAKLTAQTEAQVRAARQAAGVRPVFKRIDTCAGEFRASTPYMYSTYETGALGQAPACESEPSDRKKAIILGGGPNRIGQGIEFDYCCCHAAFALDAIGIESIMVNCNPETVSTDYDTSDRLYFEPLTAEDVLELIAVEQSNGELAGVIVQFGGQTPLKLAQALEDAGVPILGTSPDAIDLAEDRERFQQLLHRLNIAQPINAIARSAEEAFEGARRVGFPVVIRPSYVLGGRAMEIVRDEEQLDRYIRTAVQVSGDSPVLIDQYLSRATEVDVDALCDGETVFVAGVMEHIEEAGVHSGDSACSLPPFSLRPETIEELKRQTEAMAFALKVRGLMNVQFAIEEPHSDAPRIFVLEVNPRASRTVPFVAKTIGQPVAAIAAKVMAGVPLASFGLAQKTYDHIAVKEAVFPFARFPGVDTVLGPEMRSTGEVMGLDWRRPGEDVAEAYARAFNKSQLAGGTVLPKGGVAFVSVRASDKPFVVEPVKMLIEAGFKIIATAGTCAYLNEQGLAVEMIKKVLEGRPNIVDAMKNGEVQLVINTTEGKQSLEDSFSLRRTALMAKIPYYTTAAGALAAAQAIASKGELEVRSLQSYG</sequence>
<dbReference type="SUPFAM" id="SSF56059">
    <property type="entry name" value="Glutathione synthetase ATP-binding domain-like"/>
    <property type="match status" value="2"/>
</dbReference>
<dbReference type="InterPro" id="IPR016185">
    <property type="entry name" value="PreATP-grasp_dom_sf"/>
</dbReference>
<feature type="binding site" evidence="19">
    <location>
        <position position="241"/>
    </location>
    <ligand>
        <name>ATP</name>
        <dbReference type="ChEBI" id="CHEBI:30616"/>
        <label>1</label>
    </ligand>
</feature>
<dbReference type="FunFam" id="3.40.50.20:FF:000003">
    <property type="entry name" value="Carbamoyl-phosphate synthase large chain"/>
    <property type="match status" value="1"/>
</dbReference>
<comment type="pathway">
    <text evidence="3 19">Amino-acid biosynthesis; L-arginine biosynthesis; carbamoyl phosphate from bicarbonate: step 1/1.</text>
</comment>
<dbReference type="InterPro" id="IPR033937">
    <property type="entry name" value="MGS_CPS_CarB"/>
</dbReference>
<dbReference type="PROSITE" id="PS50975">
    <property type="entry name" value="ATP_GRASP"/>
    <property type="match status" value="2"/>
</dbReference>
<keyword evidence="11 19" id="KW-0067">ATP-binding</keyword>
<comment type="cofactor">
    <cofactor evidence="1">
        <name>Mn(2+)</name>
        <dbReference type="ChEBI" id="CHEBI:29035"/>
    </cofactor>
</comment>
<dbReference type="FunFam" id="3.30.470.20:FF:000007">
    <property type="entry name" value="Carbamoyl-phosphate synthase large chain"/>
    <property type="match status" value="1"/>
</dbReference>
<keyword evidence="8" id="KW-0479">Metal-binding</keyword>
<feature type="binding site" evidence="19">
    <location>
        <position position="299"/>
    </location>
    <ligand>
        <name>ATP</name>
        <dbReference type="ChEBI" id="CHEBI:30616"/>
        <label>1</label>
    </ligand>
</feature>
<dbReference type="SUPFAM" id="SSF52440">
    <property type="entry name" value="PreATP-grasp domain"/>
    <property type="match status" value="2"/>
</dbReference>
<dbReference type="InterPro" id="IPR036914">
    <property type="entry name" value="MGS-like_dom_sf"/>
</dbReference>
<feature type="binding site" evidence="19">
    <location>
        <position position="299"/>
    </location>
    <ligand>
        <name>Mg(2+)</name>
        <dbReference type="ChEBI" id="CHEBI:18420"/>
        <label>2</label>
    </ligand>
</feature>
<dbReference type="Pfam" id="PF25596">
    <property type="entry name" value="CPSase_L_D1"/>
    <property type="match status" value="2"/>
</dbReference>
<evidence type="ECO:0000256" key="16">
    <source>
        <dbReference type="ARBA" id="ARBA00048816"/>
    </source>
</evidence>
<feature type="binding site" evidence="19">
    <location>
        <position position="767"/>
    </location>
    <ligand>
        <name>ATP</name>
        <dbReference type="ChEBI" id="CHEBI:30616"/>
        <label>2</label>
    </ligand>
</feature>
<dbReference type="Gene3D" id="1.10.1030.10">
    <property type="entry name" value="Carbamoyl-phosphate synthetase, large subunit oligomerisation domain"/>
    <property type="match status" value="1"/>
</dbReference>
<comment type="catalytic activity">
    <reaction evidence="16 19">
        <text>hydrogencarbonate + L-glutamine + 2 ATP + H2O = carbamoyl phosphate + L-glutamate + 2 ADP + phosphate + 2 H(+)</text>
        <dbReference type="Rhea" id="RHEA:18633"/>
        <dbReference type="ChEBI" id="CHEBI:15377"/>
        <dbReference type="ChEBI" id="CHEBI:15378"/>
        <dbReference type="ChEBI" id="CHEBI:17544"/>
        <dbReference type="ChEBI" id="CHEBI:29985"/>
        <dbReference type="ChEBI" id="CHEBI:30616"/>
        <dbReference type="ChEBI" id="CHEBI:43474"/>
        <dbReference type="ChEBI" id="CHEBI:58228"/>
        <dbReference type="ChEBI" id="CHEBI:58359"/>
        <dbReference type="ChEBI" id="CHEBI:456216"/>
        <dbReference type="EC" id="6.3.5.5"/>
    </reaction>
</comment>
<evidence type="ECO:0000256" key="4">
    <source>
        <dbReference type="ARBA" id="ARBA00009799"/>
    </source>
</evidence>
<keyword evidence="9 19" id="KW-0677">Repeat</keyword>
<feature type="binding site" evidence="19">
    <location>
        <position position="299"/>
    </location>
    <ligand>
        <name>Mn(2+)</name>
        <dbReference type="ChEBI" id="CHEBI:29035"/>
        <label>2</label>
    </ligand>
</feature>
<proteinExistence type="inferred from homology"/>
<feature type="binding site" evidence="19">
    <location>
        <position position="176"/>
    </location>
    <ligand>
        <name>ATP</name>
        <dbReference type="ChEBI" id="CHEBI:30616"/>
        <label>1</label>
    </ligand>
</feature>
<keyword evidence="12" id="KW-0460">Magnesium</keyword>
<comment type="subunit">
    <text evidence="18 19">Composed of two chains; the small (or glutamine) chain promotes the hydrolysis of glutamine to ammonia, which is used by the large (or ammonia) chain to synthesize carbamoyl phosphate. Tetramer of heterodimers (alpha,beta)4.</text>
</comment>
<feature type="binding site" evidence="19">
    <location>
        <position position="857"/>
    </location>
    <ligand>
        <name>Mg(2+)</name>
        <dbReference type="ChEBI" id="CHEBI:18420"/>
        <label>3</label>
    </ligand>
</feature>
<evidence type="ECO:0000256" key="15">
    <source>
        <dbReference type="ARBA" id="ARBA00047359"/>
    </source>
</evidence>
<dbReference type="PROSITE" id="PS00867">
    <property type="entry name" value="CPSASE_2"/>
    <property type="match status" value="2"/>
</dbReference>
<dbReference type="InterPro" id="IPR036897">
    <property type="entry name" value="CarbamoylP_synth_lsu_oligo_sf"/>
</dbReference>
<protein>
    <recommendedName>
        <fullName evidence="19">Carbamoyl phosphate synthase large chain</fullName>
        <ecNumber evidence="19">6.3.4.16</ecNumber>
        <ecNumber evidence="19">6.3.5.5</ecNumber>
    </recommendedName>
    <alternativeName>
        <fullName evidence="19">Carbamoyl phosphate synthetase ammonia chain</fullName>
    </alternativeName>
</protein>
<dbReference type="SUPFAM" id="SSF52335">
    <property type="entry name" value="Methylglyoxal synthase-like"/>
    <property type="match status" value="1"/>
</dbReference>
<evidence type="ECO:0000256" key="2">
    <source>
        <dbReference type="ARBA" id="ARBA00004812"/>
    </source>
</evidence>
<dbReference type="InterPro" id="IPR011761">
    <property type="entry name" value="ATP-grasp"/>
</dbReference>
<feature type="binding site" evidence="19">
    <location>
        <position position="765"/>
    </location>
    <ligand>
        <name>ATP</name>
        <dbReference type="ChEBI" id="CHEBI:30616"/>
        <label>2</label>
    </ligand>
</feature>
<keyword evidence="7 19" id="KW-0028">Amino-acid biosynthesis</keyword>
<dbReference type="GO" id="GO:0005524">
    <property type="term" value="F:ATP binding"/>
    <property type="evidence" value="ECO:0007669"/>
    <property type="project" value="UniProtKB-UniRule"/>
</dbReference>
<feature type="binding site" evidence="19">
    <location>
        <position position="210"/>
    </location>
    <ligand>
        <name>ATP</name>
        <dbReference type="ChEBI" id="CHEBI:30616"/>
        <label>1</label>
    </ligand>
</feature>
<evidence type="ECO:0000256" key="8">
    <source>
        <dbReference type="ARBA" id="ARBA00022723"/>
    </source>
</evidence>
<comment type="pathway">
    <text evidence="2 19">Pyrimidine metabolism; UMP biosynthesis via de novo pathway; (S)-dihydroorotate from bicarbonate: step 1/3.</text>
</comment>
<feature type="binding site" evidence="19">
    <location>
        <position position="129"/>
    </location>
    <ligand>
        <name>ATP</name>
        <dbReference type="ChEBI" id="CHEBI:30616"/>
        <label>1</label>
    </ligand>
</feature>
<feature type="binding site" evidence="19">
    <location>
        <position position="299"/>
    </location>
    <ligand>
        <name>Mg(2+)</name>
        <dbReference type="ChEBI" id="CHEBI:18420"/>
        <label>1</label>
    </ligand>
</feature>
<dbReference type="SMART" id="SM01096">
    <property type="entry name" value="CPSase_L_D3"/>
    <property type="match status" value="1"/>
</dbReference>
<comment type="cofactor">
    <cofactor evidence="19">
        <name>Mg(2+)</name>
        <dbReference type="ChEBI" id="CHEBI:18420"/>
    </cofactor>
    <cofactor evidence="19">
        <name>Mn(2+)</name>
        <dbReference type="ChEBI" id="CHEBI:29035"/>
    </cofactor>
    <text evidence="19">Binds 4 Mg(2+) or Mn(2+) ions per subunit.</text>
</comment>
<evidence type="ECO:0000256" key="13">
    <source>
        <dbReference type="ARBA" id="ARBA00022975"/>
    </source>
</evidence>
<dbReference type="GO" id="GO:0044205">
    <property type="term" value="P:'de novo' UMP biosynthetic process"/>
    <property type="evidence" value="ECO:0007669"/>
    <property type="project" value="UniProtKB-UniRule"/>
</dbReference>
<evidence type="ECO:0000256" key="17">
    <source>
        <dbReference type="ARBA" id="ARBA00057223"/>
    </source>
</evidence>
<dbReference type="PROSITE" id="PS51257">
    <property type="entry name" value="PROKAR_LIPOPROTEIN"/>
    <property type="match status" value="1"/>
</dbReference>
<feature type="binding site" evidence="19">
    <location>
        <position position="840"/>
    </location>
    <ligand>
        <name>Mn(2+)</name>
        <dbReference type="ChEBI" id="CHEBI:29035"/>
        <label>3</label>
    </ligand>
</feature>
<dbReference type="InterPro" id="IPR013815">
    <property type="entry name" value="ATP_grasp_subdomain_1"/>
</dbReference>
<gene>
    <name evidence="19 22" type="primary">carB</name>
    <name evidence="22" type="ORF">KCG34_08690</name>
</gene>
<dbReference type="GO" id="GO:0046872">
    <property type="term" value="F:metal ion binding"/>
    <property type="evidence" value="ECO:0007669"/>
    <property type="project" value="UniProtKB-KW"/>
</dbReference>
<dbReference type="FunFam" id="1.10.1030.10:FF:000002">
    <property type="entry name" value="Carbamoyl-phosphate synthase large chain"/>
    <property type="match status" value="1"/>
</dbReference>
<evidence type="ECO:0000256" key="5">
    <source>
        <dbReference type="ARBA" id="ARBA00022571"/>
    </source>
</evidence>
<dbReference type="Pfam" id="PF02787">
    <property type="entry name" value="CPSase_L_D3"/>
    <property type="match status" value="1"/>
</dbReference>
<name>A0A975IWT4_9CAUL</name>
<feature type="binding site" evidence="19">
    <location>
        <position position="208"/>
    </location>
    <ligand>
        <name>ATP</name>
        <dbReference type="ChEBI" id="CHEBI:30616"/>
        <label>1</label>
    </ligand>
</feature>
<dbReference type="InterPro" id="IPR006275">
    <property type="entry name" value="CPSase_lsu"/>
</dbReference>
<feature type="binding site" evidence="19">
    <location>
        <position position="857"/>
    </location>
    <ligand>
        <name>Mn(2+)</name>
        <dbReference type="ChEBI" id="CHEBI:29035"/>
        <label>4</label>
    </ligand>
</feature>
<keyword evidence="6 19" id="KW-0436">Ligase</keyword>
<keyword evidence="10 19" id="KW-0547">Nucleotide-binding</keyword>
<comment type="catalytic activity">
    <reaction evidence="15 19">
        <text>hydrogencarbonate + NH4(+) + 2 ATP = carbamoyl phosphate + 2 ADP + phosphate + 2 H(+)</text>
        <dbReference type="Rhea" id="RHEA:18029"/>
        <dbReference type="ChEBI" id="CHEBI:15378"/>
        <dbReference type="ChEBI" id="CHEBI:17544"/>
        <dbReference type="ChEBI" id="CHEBI:28938"/>
        <dbReference type="ChEBI" id="CHEBI:30616"/>
        <dbReference type="ChEBI" id="CHEBI:43474"/>
        <dbReference type="ChEBI" id="CHEBI:58228"/>
        <dbReference type="ChEBI" id="CHEBI:456216"/>
        <dbReference type="EC" id="6.3.4.16"/>
    </reaction>
</comment>
<evidence type="ECO:0000256" key="11">
    <source>
        <dbReference type="ARBA" id="ARBA00022840"/>
    </source>
</evidence>
<feature type="binding site" evidence="19">
    <location>
        <position position="242"/>
    </location>
    <ligand>
        <name>ATP</name>
        <dbReference type="ChEBI" id="CHEBI:30616"/>
        <label>1</label>
    </ligand>
</feature>
<feature type="binding site" evidence="19">
    <location>
        <position position="215"/>
    </location>
    <ligand>
        <name>ATP</name>
        <dbReference type="ChEBI" id="CHEBI:30616"/>
        <label>1</label>
    </ligand>
</feature>
<dbReference type="NCBIfam" id="TIGR01369">
    <property type="entry name" value="CPSaseII_lrg"/>
    <property type="match status" value="1"/>
</dbReference>
<feature type="binding site" evidence="19">
    <location>
        <position position="859"/>
    </location>
    <ligand>
        <name>Mn(2+)</name>
        <dbReference type="ChEBI" id="CHEBI:29035"/>
        <label>4</label>
    </ligand>
</feature>
<evidence type="ECO:0000256" key="10">
    <source>
        <dbReference type="ARBA" id="ARBA00022741"/>
    </source>
</evidence>
<accession>A0A975IWT4</accession>
<dbReference type="InterPro" id="IPR058047">
    <property type="entry name" value="CPSase_preATP-grasp"/>
</dbReference>
<dbReference type="FunFam" id="3.30.470.20:FF:000013">
    <property type="entry name" value="Carbamoyl-phosphate synthase large chain"/>
    <property type="match status" value="1"/>
</dbReference>
<feature type="domain" description="MGS-like" evidence="21">
    <location>
        <begin position="961"/>
        <end position="1093"/>
    </location>
</feature>
<dbReference type="KEGG" id="caul:KCG34_08690"/>
<feature type="domain" description="ATP-grasp" evidence="20">
    <location>
        <begin position="133"/>
        <end position="328"/>
    </location>
</feature>
<keyword evidence="14" id="KW-0464">Manganese</keyword>
<evidence type="ECO:0000313" key="23">
    <source>
        <dbReference type="Proteomes" id="UP000676409"/>
    </source>
</evidence>
<evidence type="ECO:0000256" key="1">
    <source>
        <dbReference type="ARBA" id="ARBA00001936"/>
    </source>
</evidence>
<evidence type="ECO:0000256" key="7">
    <source>
        <dbReference type="ARBA" id="ARBA00022605"/>
    </source>
</evidence>
<dbReference type="HAMAP" id="MF_01210_A">
    <property type="entry name" value="CPSase_L_chain_A"/>
    <property type="match status" value="1"/>
</dbReference>
<feature type="binding site" evidence="19">
    <location>
        <position position="857"/>
    </location>
    <ligand>
        <name>Mg(2+)</name>
        <dbReference type="ChEBI" id="CHEBI:18420"/>
        <label>4</label>
    </ligand>
</feature>
<evidence type="ECO:0000256" key="3">
    <source>
        <dbReference type="ARBA" id="ARBA00005077"/>
    </source>
</evidence>
<dbReference type="NCBIfam" id="NF003671">
    <property type="entry name" value="PRK05294.1"/>
    <property type="match status" value="1"/>
</dbReference>
<feature type="region of interest" description="Carboxyphosphate synthetic domain" evidence="19">
    <location>
        <begin position="1"/>
        <end position="402"/>
    </location>
</feature>
<dbReference type="Pfam" id="PF02786">
    <property type="entry name" value="CPSase_L_D2"/>
    <property type="match status" value="2"/>
</dbReference>
<comment type="caution">
    <text evidence="19">Lacks conserved residue(s) required for the propagation of feature annotation.</text>
</comment>
<feature type="region of interest" description="Allosteric domain" evidence="19">
    <location>
        <begin position="957"/>
        <end position="1093"/>
    </location>
</feature>
<feature type="binding site" evidence="19">
    <location>
        <position position="243"/>
    </location>
    <ligand>
        <name>ATP</name>
        <dbReference type="ChEBI" id="CHEBI:30616"/>
        <label>1</label>
    </ligand>
</feature>
<evidence type="ECO:0000256" key="18">
    <source>
        <dbReference type="ARBA" id="ARBA00062056"/>
    </source>
</evidence>
<evidence type="ECO:0000313" key="22">
    <source>
        <dbReference type="EMBL" id="QUD89924.1"/>
    </source>
</evidence>